<dbReference type="STRING" id="1194083.BN12_1510011"/>
<gene>
    <name evidence="2" type="ORF">BN12_1510011</name>
</gene>
<protein>
    <submittedName>
        <fullName evidence="2">Uncharacterized protein</fullName>
    </submittedName>
</protein>
<comment type="caution">
    <text evidence="2">The sequence shown here is derived from an EMBL/GenBank/DDBJ whole genome shotgun (WGS) entry which is preliminary data.</text>
</comment>
<feature type="region of interest" description="Disordered" evidence="1">
    <location>
        <begin position="1"/>
        <end position="20"/>
    </location>
</feature>
<evidence type="ECO:0000313" key="3">
    <source>
        <dbReference type="Proteomes" id="UP000035721"/>
    </source>
</evidence>
<reference evidence="2 3" key="1">
    <citation type="journal article" date="2013" name="ISME J.">
        <title>A metabolic model for members of the genus Tetrasphaera involved in enhanced biological phosphorus removal.</title>
        <authorList>
            <person name="Kristiansen R."/>
            <person name="Nguyen H.T.T."/>
            <person name="Saunders A.M."/>
            <person name="Nielsen J.L."/>
            <person name="Wimmer R."/>
            <person name="Le V.Q."/>
            <person name="McIlroy S.J."/>
            <person name="Petrovski S."/>
            <person name="Seviour R.J."/>
            <person name="Calteau A."/>
            <person name="Nielsen K.L."/>
            <person name="Nielsen P.H."/>
        </authorList>
    </citation>
    <scope>NUCLEOTIDE SEQUENCE [LARGE SCALE GENOMIC DNA]</scope>
    <source>
        <strain evidence="2 3">T1-X7</strain>
    </source>
</reference>
<dbReference type="EMBL" id="CAJB01000059">
    <property type="protein sequence ID" value="CCH76898.1"/>
    <property type="molecule type" value="Genomic_DNA"/>
</dbReference>
<evidence type="ECO:0000256" key="1">
    <source>
        <dbReference type="SAM" id="MobiDB-lite"/>
    </source>
</evidence>
<dbReference type="Proteomes" id="UP000035721">
    <property type="component" value="Unassembled WGS sequence"/>
</dbReference>
<dbReference type="AlphaFoldDB" id="A0A077LTK0"/>
<accession>A0A077LTK0</accession>
<proteinExistence type="predicted"/>
<sequence>MGIGSGVVSYPGNATVGPAT</sequence>
<name>A0A077LTK0_9MICO</name>
<keyword evidence="3" id="KW-1185">Reference proteome</keyword>
<evidence type="ECO:0000313" key="2">
    <source>
        <dbReference type="EMBL" id="CCH76898.1"/>
    </source>
</evidence>
<organism evidence="2 3">
    <name type="scientific">Nostocoides japonicum T1-X7</name>
    <dbReference type="NCBI Taxonomy" id="1194083"/>
    <lineage>
        <taxon>Bacteria</taxon>
        <taxon>Bacillati</taxon>
        <taxon>Actinomycetota</taxon>
        <taxon>Actinomycetes</taxon>
        <taxon>Micrococcales</taxon>
        <taxon>Intrasporangiaceae</taxon>
        <taxon>Nostocoides</taxon>
    </lineage>
</organism>